<dbReference type="InterPro" id="IPR042481">
    <property type="entry name" value="CCDC57"/>
</dbReference>
<organism evidence="3 4">
    <name type="scientific">Batillaria attramentaria</name>
    <dbReference type="NCBI Taxonomy" id="370345"/>
    <lineage>
        <taxon>Eukaryota</taxon>
        <taxon>Metazoa</taxon>
        <taxon>Spiralia</taxon>
        <taxon>Lophotrochozoa</taxon>
        <taxon>Mollusca</taxon>
        <taxon>Gastropoda</taxon>
        <taxon>Caenogastropoda</taxon>
        <taxon>Sorbeoconcha</taxon>
        <taxon>Cerithioidea</taxon>
        <taxon>Batillariidae</taxon>
        <taxon>Batillaria</taxon>
    </lineage>
</organism>
<sequence length="1027" mass="118631">MDYGDPHVLRELAERKEKEWKDVSEKRVQSLEAALAQKDKELARQSEKFLKLKDDFKYNLKLLEERDQELERYDLMFTDLKAQLNTRNAELSELRIHLDDAKKLQEREQQARDELHSTYQQRLREKQAEIEAYKNTKNNELQKERSEFESLRRTLQHQLTEMEADLDRQRHELSTEFEDALRKREHEFRVQVDEMSSKVLEYDLKAQLLSKELELVRAELQKHNDQAEEATHGQHDLEKQLKHVQWQLADTTAMKDARIKELEEKLRQQEKAAAHLQEDFQRKYAELDRSMREHEASAQRVKAACSEKEEALVQQTRDLQSKLEDAQIQIRQLQWTNNDLKKDHEMQVEKLRDEIYTLQNRWDTNLKEMSHDAVTRDVELQNLQEEVSRLRSDLSQRKDDLNRYKKELQQAIEREKSLEQAKTQLDLDWQRRCEELERRQYNKSEDLIASLTHARDEALATEKERSRELEQCNMLLRAVTRDRDLAMATLKKHDIPIDKNLKISENNSSLEVENLRGQNENLRAALQAMRQQMETLGHAVPTVISDDLTHDRNEYVASLEKKVKELKQENRDLAEKVAIAEKFGRLAIQPPPDSKAVLAEVKDTSVRNHIQSLNDMLGVLRGEKVELAAAAKKQQVRIQHLEEVLEEASKQPRELQVTVEQLRYETAAQQRRHAAETAALKQRISALETQLDEAQREADMFHQASVENNAELTALRNQMSALKLELAEKRPAVNFGAQELVIHQLKEELSSLRQRAAGLGLDPGGKQEHGAARTGFELGGSASELRAKLHKAARHIAQLAREKQQLIELSNKLRAELKQAGIQQFIRPDPVSKVVYLREPAQPVGRDMADRLSQLERLQYELTKQELQYAQRFTQPTQHIMPDREQPVQSAPGLPVQQSMTATASSLRASSALSGVDFSMSSAGGQSLQDVWRLLDSPVSPDIAGPRSARNRDAISSSMDKPTQERRTLTDSGDIAVSGQQVRVDEKKHKSAARTLSSKAAGRVQKVKMPERPRLRNYNVKNDSDVR</sequence>
<accession>A0ABD0L1S8</accession>
<evidence type="ECO:0000313" key="4">
    <source>
        <dbReference type="Proteomes" id="UP001519460"/>
    </source>
</evidence>
<evidence type="ECO:0008006" key="5">
    <source>
        <dbReference type="Google" id="ProtNLM"/>
    </source>
</evidence>
<name>A0ABD0L1S8_9CAEN</name>
<feature type="coiled-coil region" evidence="1">
    <location>
        <begin position="742"/>
        <end position="823"/>
    </location>
</feature>
<feature type="coiled-coil region" evidence="1">
    <location>
        <begin position="677"/>
        <end position="704"/>
    </location>
</feature>
<dbReference type="AlphaFoldDB" id="A0ABD0L1S8"/>
<proteinExistence type="predicted"/>
<keyword evidence="1" id="KW-0175">Coiled coil</keyword>
<evidence type="ECO:0000313" key="3">
    <source>
        <dbReference type="EMBL" id="KAK7493273.1"/>
    </source>
</evidence>
<dbReference type="PANTHER" id="PTHR46725">
    <property type="entry name" value="COILED-COIL DOMAIN-CONTAINING PROTEIN 57"/>
    <property type="match status" value="1"/>
</dbReference>
<dbReference type="Proteomes" id="UP001519460">
    <property type="component" value="Unassembled WGS sequence"/>
</dbReference>
<protein>
    <recommendedName>
        <fullName evidence="5">Coiled-coil domain-containing protein 57</fullName>
    </recommendedName>
</protein>
<dbReference type="PANTHER" id="PTHR46725:SF1">
    <property type="entry name" value="COILED-COIL DOMAIN-CONTAINING PROTEIN 57"/>
    <property type="match status" value="1"/>
</dbReference>
<feature type="coiled-coil region" evidence="1">
    <location>
        <begin position="512"/>
        <end position="583"/>
    </location>
</feature>
<feature type="coiled-coil region" evidence="1">
    <location>
        <begin position="21"/>
        <end position="48"/>
    </location>
</feature>
<dbReference type="EMBL" id="JACVVK020000094">
    <property type="protein sequence ID" value="KAK7493273.1"/>
    <property type="molecule type" value="Genomic_DNA"/>
</dbReference>
<reference evidence="3 4" key="1">
    <citation type="journal article" date="2023" name="Sci. Data">
        <title>Genome assembly of the Korean intertidal mud-creeper Batillaria attramentaria.</title>
        <authorList>
            <person name="Patra A.K."/>
            <person name="Ho P.T."/>
            <person name="Jun S."/>
            <person name="Lee S.J."/>
            <person name="Kim Y."/>
            <person name="Won Y.J."/>
        </authorList>
    </citation>
    <scope>NUCLEOTIDE SEQUENCE [LARGE SCALE GENOMIC DNA]</scope>
    <source>
        <strain evidence="3">Wonlab-2016</strain>
    </source>
</reference>
<gene>
    <name evidence="3" type="ORF">BaRGS_00015399</name>
</gene>
<feature type="region of interest" description="Disordered" evidence="2">
    <location>
        <begin position="877"/>
        <end position="902"/>
    </location>
</feature>
<keyword evidence="4" id="KW-1185">Reference proteome</keyword>
<feature type="coiled-coil region" evidence="1">
    <location>
        <begin position="206"/>
        <end position="428"/>
    </location>
</feature>
<comment type="caution">
    <text evidence="3">The sequence shown here is derived from an EMBL/GenBank/DDBJ whole genome shotgun (WGS) entry which is preliminary data.</text>
</comment>
<evidence type="ECO:0000256" key="2">
    <source>
        <dbReference type="SAM" id="MobiDB-lite"/>
    </source>
</evidence>
<feature type="region of interest" description="Disordered" evidence="2">
    <location>
        <begin position="938"/>
        <end position="1027"/>
    </location>
</feature>
<evidence type="ECO:0000256" key="1">
    <source>
        <dbReference type="SAM" id="Coils"/>
    </source>
</evidence>
<feature type="coiled-coil region" evidence="1">
    <location>
        <begin position="94"/>
        <end position="172"/>
    </location>
</feature>